<evidence type="ECO:0000256" key="1">
    <source>
        <dbReference type="ARBA" id="ARBA00004651"/>
    </source>
</evidence>
<keyword evidence="5 6" id="KW-0472">Membrane</keyword>
<evidence type="ECO:0000256" key="2">
    <source>
        <dbReference type="ARBA" id="ARBA00022475"/>
    </source>
</evidence>
<evidence type="ECO:0000256" key="4">
    <source>
        <dbReference type="ARBA" id="ARBA00022989"/>
    </source>
</evidence>
<comment type="subcellular location">
    <subcellularLocation>
        <location evidence="1">Cell membrane</location>
        <topology evidence="1">Multi-pass membrane protein</topology>
    </subcellularLocation>
</comment>
<evidence type="ECO:0000256" key="3">
    <source>
        <dbReference type="ARBA" id="ARBA00022692"/>
    </source>
</evidence>
<name>A0A3G6IZD8_9CORY</name>
<feature type="transmembrane region" description="Helical" evidence="6">
    <location>
        <begin position="223"/>
        <end position="242"/>
    </location>
</feature>
<dbReference type="CDD" id="cd16914">
    <property type="entry name" value="EcfT"/>
    <property type="match status" value="1"/>
</dbReference>
<evidence type="ECO:0000313" key="8">
    <source>
        <dbReference type="Proteomes" id="UP000271587"/>
    </source>
</evidence>
<dbReference type="Proteomes" id="UP000271587">
    <property type="component" value="Chromosome"/>
</dbReference>
<evidence type="ECO:0000256" key="5">
    <source>
        <dbReference type="ARBA" id="ARBA00023136"/>
    </source>
</evidence>
<dbReference type="OrthoDB" id="4407546at2"/>
<dbReference type="GO" id="GO:0006824">
    <property type="term" value="P:cobalt ion transport"/>
    <property type="evidence" value="ECO:0007669"/>
    <property type="project" value="InterPro"/>
</dbReference>
<keyword evidence="8" id="KW-1185">Reference proteome</keyword>
<dbReference type="RefSeq" id="WP_123933525.1">
    <property type="nucleotide sequence ID" value="NZ_CP033897.1"/>
</dbReference>
<dbReference type="GO" id="GO:0043190">
    <property type="term" value="C:ATP-binding cassette (ABC) transporter complex"/>
    <property type="evidence" value="ECO:0007669"/>
    <property type="project" value="InterPro"/>
</dbReference>
<evidence type="ECO:0000256" key="6">
    <source>
        <dbReference type="SAM" id="Phobius"/>
    </source>
</evidence>
<reference evidence="7 8" key="1">
    <citation type="submission" date="2018-11" db="EMBL/GenBank/DDBJ databases">
        <authorList>
            <person name="Kleinhagauer T."/>
            <person name="Glaeser S.P."/>
            <person name="Spergser J."/>
            <person name="Ruckert C."/>
            <person name="Kaempfer P."/>
            <person name="Busse H.-J."/>
        </authorList>
    </citation>
    <scope>NUCLEOTIDE SEQUENCE [LARGE SCALE GENOMIC DNA]</scope>
    <source>
        <strain evidence="7 8">W8</strain>
    </source>
</reference>
<gene>
    <name evidence="7" type="primary">cbiQ</name>
    <name evidence="7" type="ORF">CGERO_03690</name>
</gene>
<sequence length="246" mass="27083">MNPLERAAARSAWATRHVTEKAVLLLGLVVVCVAVPVGWVSCLIAATLLWVVIAANVPFRLLLALLLAPMMFILLSLVPLTVVISPEGLVWVPDGPSTAVMVFIRSMLATTATILFSLTTPMPEIFRWLRSIGVPQYLVHVLSLTYTMTSTLLTTARTMWESQAMRLGHSNRRRWIRSLADQAASLFVHAFSRARRLQEGLELRAEAGSMLVLSHTPTLRKSFVVGSVAWLGLLTALAVRGLPWVH</sequence>
<feature type="transmembrane region" description="Helical" evidence="6">
    <location>
        <begin position="59"/>
        <end position="84"/>
    </location>
</feature>
<dbReference type="NCBIfam" id="TIGR02454">
    <property type="entry name" value="ECF_T_CbiQ"/>
    <property type="match status" value="1"/>
</dbReference>
<dbReference type="PANTHER" id="PTHR43723:SF1">
    <property type="entry name" value="COBALT TRANSPORT PROTEIN CBIQ"/>
    <property type="match status" value="1"/>
</dbReference>
<keyword evidence="3 6" id="KW-0812">Transmembrane</keyword>
<organism evidence="7 8">
    <name type="scientific">Corynebacterium gerontici</name>
    <dbReference type="NCBI Taxonomy" id="2079234"/>
    <lineage>
        <taxon>Bacteria</taxon>
        <taxon>Bacillati</taxon>
        <taxon>Actinomycetota</taxon>
        <taxon>Actinomycetes</taxon>
        <taxon>Mycobacteriales</taxon>
        <taxon>Corynebacteriaceae</taxon>
        <taxon>Corynebacterium</taxon>
    </lineage>
</organism>
<evidence type="ECO:0000313" key="7">
    <source>
        <dbReference type="EMBL" id="AZA11057.1"/>
    </source>
</evidence>
<keyword evidence="4 6" id="KW-1133">Transmembrane helix</keyword>
<keyword evidence="2" id="KW-1003">Cell membrane</keyword>
<dbReference type="InterPro" id="IPR003339">
    <property type="entry name" value="ABC/ECF_trnsptr_transmembrane"/>
</dbReference>
<dbReference type="Pfam" id="PF02361">
    <property type="entry name" value="CbiQ"/>
    <property type="match status" value="1"/>
</dbReference>
<feature type="transmembrane region" description="Helical" evidence="6">
    <location>
        <begin position="96"/>
        <end position="117"/>
    </location>
</feature>
<accession>A0A3G6IZD8</accession>
<protein>
    <submittedName>
        <fullName evidence="7">Cobalt transport protein CbiQ</fullName>
    </submittedName>
</protein>
<dbReference type="InterPro" id="IPR012809">
    <property type="entry name" value="ECF_CbiQ"/>
</dbReference>
<proteinExistence type="predicted"/>
<feature type="transmembrane region" description="Helical" evidence="6">
    <location>
        <begin position="23"/>
        <end position="53"/>
    </location>
</feature>
<dbReference type="AlphaFoldDB" id="A0A3G6IZD8"/>
<dbReference type="EMBL" id="CP033897">
    <property type="protein sequence ID" value="AZA11057.1"/>
    <property type="molecule type" value="Genomic_DNA"/>
</dbReference>
<dbReference type="PANTHER" id="PTHR43723">
    <property type="entry name" value="COBALT TRANSPORT PROTEIN CBIQ"/>
    <property type="match status" value="1"/>
</dbReference>
<dbReference type="KEGG" id="cgk:CGERO_03690"/>
<dbReference type="InterPro" id="IPR052770">
    <property type="entry name" value="Cobalt_transport_CbiQ"/>
</dbReference>